<sequence>MNKYLYFFLGFILLFTACSTRGPGAYRSYNYAPSSSAKRYSDDSRAYHTKPPKKKYSKTTMRPYVVHGKKYYPQVVSVGDTFHGNASWYGPNFHGKYTSNGERYNMWAMTAAHKTLPMNTIVRVTNRRNGKSAVVRINDRGPFVSTRIIDLSKAAASKINMIATGTAPVTLEVLGFEGKNSRTIPTKQELKKLPQKMSLSGKYAIQIGSFSKIQGALLTQEKYDNTDGYKTIIKDMNGKNGRMFKVWLTGFKGEQEARDYKANGKFKNAFIVRED</sequence>
<feature type="region of interest" description="Disordered" evidence="4">
    <location>
        <begin position="33"/>
        <end position="55"/>
    </location>
</feature>
<proteinExistence type="inferred from homology"/>
<dbReference type="GO" id="GO:0016829">
    <property type="term" value="F:lyase activity"/>
    <property type="evidence" value="ECO:0007669"/>
    <property type="project" value="UniProtKB-KW"/>
</dbReference>
<dbReference type="Pfam" id="PF03330">
    <property type="entry name" value="DPBB_1"/>
    <property type="match status" value="1"/>
</dbReference>
<dbReference type="InterPro" id="IPR007730">
    <property type="entry name" value="SPOR-like_dom"/>
</dbReference>
<evidence type="ECO:0000256" key="2">
    <source>
        <dbReference type="ARBA" id="ARBA00023239"/>
    </source>
</evidence>
<dbReference type="EMBL" id="FPHK01000019">
    <property type="protein sequence ID" value="SFV55830.1"/>
    <property type="molecule type" value="Genomic_DNA"/>
</dbReference>
<feature type="domain" description="SPOR" evidence="5">
    <location>
        <begin position="197"/>
        <end position="275"/>
    </location>
</feature>
<dbReference type="SUPFAM" id="SSF50685">
    <property type="entry name" value="Barwin-like endoglucanases"/>
    <property type="match status" value="1"/>
</dbReference>
<dbReference type="NCBIfam" id="TIGR00413">
    <property type="entry name" value="rlpA"/>
    <property type="match status" value="1"/>
</dbReference>
<dbReference type="PANTHER" id="PTHR34183">
    <property type="entry name" value="ENDOLYTIC PEPTIDOGLYCAN TRANSGLYCOSYLASE RLPA"/>
    <property type="match status" value="1"/>
</dbReference>
<reference evidence="6" key="1">
    <citation type="submission" date="2016-10" db="EMBL/GenBank/DDBJ databases">
        <authorList>
            <person name="de Groot N.N."/>
        </authorList>
    </citation>
    <scope>NUCLEOTIDE SEQUENCE</scope>
</reference>
<keyword evidence="2" id="KW-0456">Lyase</keyword>
<keyword evidence="1" id="KW-0732">Signal</keyword>
<evidence type="ECO:0000256" key="1">
    <source>
        <dbReference type="ARBA" id="ARBA00022729"/>
    </source>
</evidence>
<name>A0A1W1BQJ9_9ZZZZ</name>
<dbReference type="GO" id="GO:0042834">
    <property type="term" value="F:peptidoglycan binding"/>
    <property type="evidence" value="ECO:0007669"/>
    <property type="project" value="InterPro"/>
</dbReference>
<dbReference type="PROSITE" id="PS51257">
    <property type="entry name" value="PROKAR_LIPOPROTEIN"/>
    <property type="match status" value="1"/>
</dbReference>
<dbReference type="InterPro" id="IPR036680">
    <property type="entry name" value="SPOR-like_sf"/>
</dbReference>
<dbReference type="HAMAP" id="MF_02071">
    <property type="entry name" value="RlpA"/>
    <property type="match status" value="1"/>
</dbReference>
<dbReference type="Gene3D" id="3.30.70.1070">
    <property type="entry name" value="Sporulation related repeat"/>
    <property type="match status" value="1"/>
</dbReference>
<dbReference type="InterPro" id="IPR012997">
    <property type="entry name" value="RplA"/>
</dbReference>
<organism evidence="6">
    <name type="scientific">hydrothermal vent metagenome</name>
    <dbReference type="NCBI Taxonomy" id="652676"/>
    <lineage>
        <taxon>unclassified sequences</taxon>
        <taxon>metagenomes</taxon>
        <taxon>ecological metagenomes</taxon>
    </lineage>
</organism>
<dbReference type="CDD" id="cd22268">
    <property type="entry name" value="DPBB_RlpA-like"/>
    <property type="match status" value="1"/>
</dbReference>
<keyword evidence="3" id="KW-0961">Cell wall biogenesis/degradation</keyword>
<evidence type="ECO:0000313" key="6">
    <source>
        <dbReference type="EMBL" id="SFV55830.1"/>
    </source>
</evidence>
<dbReference type="InterPro" id="IPR009009">
    <property type="entry name" value="RlpA-like_DPBB"/>
</dbReference>
<evidence type="ECO:0000259" key="5">
    <source>
        <dbReference type="PROSITE" id="PS51724"/>
    </source>
</evidence>
<dbReference type="GO" id="GO:0071555">
    <property type="term" value="P:cell wall organization"/>
    <property type="evidence" value="ECO:0007669"/>
    <property type="project" value="UniProtKB-KW"/>
</dbReference>
<evidence type="ECO:0000256" key="4">
    <source>
        <dbReference type="SAM" id="MobiDB-lite"/>
    </source>
</evidence>
<evidence type="ECO:0000256" key="3">
    <source>
        <dbReference type="ARBA" id="ARBA00023316"/>
    </source>
</evidence>
<dbReference type="PROSITE" id="PS51724">
    <property type="entry name" value="SPOR"/>
    <property type="match status" value="1"/>
</dbReference>
<dbReference type="InterPro" id="IPR036908">
    <property type="entry name" value="RlpA-like_sf"/>
</dbReference>
<protein>
    <submittedName>
        <fullName evidence="6">Rare lipoprotein A</fullName>
    </submittedName>
</protein>
<dbReference type="PANTHER" id="PTHR34183:SF1">
    <property type="entry name" value="ENDOLYTIC PEPTIDOGLYCAN TRANSGLYCOSYLASE RLPA"/>
    <property type="match status" value="1"/>
</dbReference>
<dbReference type="Gene3D" id="2.40.40.10">
    <property type="entry name" value="RlpA-like domain"/>
    <property type="match status" value="1"/>
</dbReference>
<dbReference type="SUPFAM" id="SSF110997">
    <property type="entry name" value="Sporulation related repeat"/>
    <property type="match status" value="1"/>
</dbReference>
<dbReference type="InterPro" id="IPR034718">
    <property type="entry name" value="RlpA"/>
</dbReference>
<accession>A0A1W1BQJ9</accession>
<gene>
    <name evidence="6" type="ORF">MNB_SM-6-840</name>
</gene>
<dbReference type="AlphaFoldDB" id="A0A1W1BQJ9"/>
<keyword evidence="6" id="KW-0449">Lipoprotein</keyword>